<evidence type="ECO:0008006" key="4">
    <source>
        <dbReference type="Google" id="ProtNLM"/>
    </source>
</evidence>
<keyword evidence="1" id="KW-0472">Membrane</keyword>
<evidence type="ECO:0000256" key="1">
    <source>
        <dbReference type="SAM" id="Phobius"/>
    </source>
</evidence>
<dbReference type="InterPro" id="IPR021299">
    <property type="entry name" value="DUF2871"/>
</dbReference>
<accession>A0A1H8G299</accession>
<dbReference type="Pfam" id="PF11070">
    <property type="entry name" value="DUF2871"/>
    <property type="match status" value="1"/>
</dbReference>
<dbReference type="Gene3D" id="1.20.210.10">
    <property type="entry name" value="Cytochrome c oxidase-like, subunit I domain"/>
    <property type="match status" value="1"/>
</dbReference>
<dbReference type="InterPro" id="IPR036927">
    <property type="entry name" value="Cyt_c_oxase-like_su1_sf"/>
</dbReference>
<dbReference type="SUPFAM" id="SSF81442">
    <property type="entry name" value="Cytochrome c oxidase subunit I-like"/>
    <property type="match status" value="1"/>
</dbReference>
<feature type="transmembrane region" description="Helical" evidence="1">
    <location>
        <begin position="72"/>
        <end position="94"/>
    </location>
</feature>
<dbReference type="RefSeq" id="WP_091974400.1">
    <property type="nucleotide sequence ID" value="NZ_CAUWDX010000077.1"/>
</dbReference>
<dbReference type="Proteomes" id="UP000199512">
    <property type="component" value="Unassembled WGS sequence"/>
</dbReference>
<reference evidence="2 3" key="1">
    <citation type="submission" date="2016-10" db="EMBL/GenBank/DDBJ databases">
        <authorList>
            <person name="de Groot N.N."/>
        </authorList>
    </citation>
    <scope>NUCLEOTIDE SEQUENCE [LARGE SCALE GENOMIC DNA]</scope>
    <source>
        <strain evidence="2 3">Calf135</strain>
    </source>
</reference>
<dbReference type="EMBL" id="FODF01000003">
    <property type="protein sequence ID" value="SEN37885.1"/>
    <property type="molecule type" value="Genomic_DNA"/>
</dbReference>
<dbReference type="AlphaFoldDB" id="A0A1H8G299"/>
<protein>
    <recommendedName>
        <fullName evidence="4">DUF2871 domain-containing protein</fullName>
    </recommendedName>
</protein>
<keyword evidence="3" id="KW-1185">Reference proteome</keyword>
<feature type="transmembrane region" description="Helical" evidence="1">
    <location>
        <begin position="5"/>
        <end position="22"/>
    </location>
</feature>
<sequence>MRKYINVSFFYFILAMIAGVFYREFTKINAFSGRTVLGFTHGHLLALGTLVFLIVALFYDKFNLANNKKFKMFFKLYNSGLILTVIMMLVRGVIQVKEVALTASKSAMISGIAGLGHIILFVGLLLFFMALREESAKEIQ</sequence>
<feature type="transmembrane region" description="Helical" evidence="1">
    <location>
        <begin position="106"/>
        <end position="131"/>
    </location>
</feature>
<gene>
    <name evidence="2" type="ORF">SAMN05216454_10325</name>
</gene>
<evidence type="ECO:0000313" key="2">
    <source>
        <dbReference type="EMBL" id="SEN37885.1"/>
    </source>
</evidence>
<evidence type="ECO:0000313" key="3">
    <source>
        <dbReference type="Proteomes" id="UP000199512"/>
    </source>
</evidence>
<keyword evidence="1" id="KW-0812">Transmembrane</keyword>
<organism evidence="2 3">
    <name type="scientific">Peptostreptococcus russellii</name>
    <dbReference type="NCBI Taxonomy" id="215200"/>
    <lineage>
        <taxon>Bacteria</taxon>
        <taxon>Bacillati</taxon>
        <taxon>Bacillota</taxon>
        <taxon>Clostridia</taxon>
        <taxon>Peptostreptococcales</taxon>
        <taxon>Peptostreptococcaceae</taxon>
        <taxon>Peptostreptococcus</taxon>
    </lineage>
</organism>
<keyword evidence="1" id="KW-1133">Transmembrane helix</keyword>
<dbReference type="STRING" id="215200.SAMN05216454_10325"/>
<name>A0A1H8G299_9FIRM</name>
<proteinExistence type="predicted"/>
<dbReference type="OrthoDB" id="1644899at2"/>
<feature type="transmembrane region" description="Helical" evidence="1">
    <location>
        <begin position="42"/>
        <end position="60"/>
    </location>
</feature>